<evidence type="ECO:0000313" key="2">
    <source>
        <dbReference type="EMBL" id="PIR68577.1"/>
    </source>
</evidence>
<reference evidence="3" key="1">
    <citation type="submission" date="2017-09" db="EMBL/GenBank/DDBJ databases">
        <title>Depth-based differentiation of microbial function through sediment-hosted aquifers and enrichment of novel symbionts in the deep terrestrial subsurface.</title>
        <authorList>
            <person name="Probst A.J."/>
            <person name="Ladd B."/>
            <person name="Jarett J.K."/>
            <person name="Geller-Mcgrath D.E."/>
            <person name="Sieber C.M.K."/>
            <person name="Emerson J.B."/>
            <person name="Anantharaman K."/>
            <person name="Thomas B.C."/>
            <person name="Malmstrom R."/>
            <person name="Stieglmeier M."/>
            <person name="Klingl A."/>
            <person name="Woyke T."/>
            <person name="Ryan C.M."/>
            <person name="Banfield J.F."/>
        </authorList>
    </citation>
    <scope>NUCLEOTIDE SEQUENCE [LARGE SCALE GENOMIC DNA]</scope>
</reference>
<proteinExistence type="predicted"/>
<evidence type="ECO:0000256" key="1">
    <source>
        <dbReference type="SAM" id="Phobius"/>
    </source>
</evidence>
<name>A0A2H0TC59_9BACT</name>
<keyword evidence="1" id="KW-0472">Membrane</keyword>
<protein>
    <submittedName>
        <fullName evidence="2">Uncharacterized protein</fullName>
    </submittedName>
</protein>
<dbReference type="AlphaFoldDB" id="A0A2H0TC59"/>
<feature type="transmembrane region" description="Helical" evidence="1">
    <location>
        <begin position="34"/>
        <end position="55"/>
    </location>
</feature>
<accession>A0A2H0TC59</accession>
<dbReference type="Proteomes" id="UP000230094">
    <property type="component" value="Unassembled WGS sequence"/>
</dbReference>
<keyword evidence="1" id="KW-0812">Transmembrane</keyword>
<organism evidence="2 3">
    <name type="scientific">Candidatus Nomurabacteria bacterium CG10_big_fil_rev_8_21_14_0_10_35_16</name>
    <dbReference type="NCBI Taxonomy" id="1974731"/>
    <lineage>
        <taxon>Bacteria</taxon>
        <taxon>Candidatus Nomuraibacteriota</taxon>
    </lineage>
</organism>
<gene>
    <name evidence="2" type="ORF">COU49_00255</name>
</gene>
<keyword evidence="1" id="KW-1133">Transmembrane helix</keyword>
<evidence type="ECO:0000313" key="3">
    <source>
        <dbReference type="Proteomes" id="UP000230094"/>
    </source>
</evidence>
<sequence>MDSESKKLIEETLALAKENNKMLHKVRRVQKFSAFWQGLKILVIVGVAFGLFYYMEPYLNKILNLYNTISGAEQKLNNNGYVSDLLNKFEN</sequence>
<dbReference type="EMBL" id="PFCQ01000002">
    <property type="protein sequence ID" value="PIR68577.1"/>
    <property type="molecule type" value="Genomic_DNA"/>
</dbReference>
<comment type="caution">
    <text evidence="2">The sequence shown here is derived from an EMBL/GenBank/DDBJ whole genome shotgun (WGS) entry which is preliminary data.</text>
</comment>